<evidence type="ECO:0000256" key="1">
    <source>
        <dbReference type="SAM" id="MobiDB-lite"/>
    </source>
</evidence>
<gene>
    <name evidence="2" type="ORF">CUR86_18950</name>
</gene>
<evidence type="ECO:0000313" key="3">
    <source>
        <dbReference type="Proteomes" id="UP001162135"/>
    </source>
</evidence>
<dbReference type="EMBL" id="PGFS01000001">
    <property type="protein sequence ID" value="MDH4574291.1"/>
    <property type="molecule type" value="Genomic_DNA"/>
</dbReference>
<reference evidence="2" key="2">
    <citation type="submission" date="2017-11" db="EMBL/GenBank/DDBJ databases">
        <authorList>
            <person name="Das S.K."/>
        </authorList>
    </citation>
    <scope>NUCLEOTIDE SEQUENCE</scope>
    <source>
        <strain evidence="2">S4-41</strain>
    </source>
</reference>
<accession>A0ABT6I9F0</accession>
<dbReference type="Proteomes" id="UP001162135">
    <property type="component" value="Unassembled WGS sequence"/>
</dbReference>
<comment type="caution">
    <text evidence="2">The sequence shown here is derived from an EMBL/GenBank/DDBJ whole genome shotgun (WGS) entry which is preliminary data.</text>
</comment>
<feature type="compositionally biased region" description="Acidic residues" evidence="1">
    <location>
        <begin position="80"/>
        <end position="89"/>
    </location>
</feature>
<organism evidence="2 3">
    <name type="scientific">Salinicola acroporae</name>
    <dbReference type="NCBI Taxonomy" id="1541440"/>
    <lineage>
        <taxon>Bacteria</taxon>
        <taxon>Pseudomonadati</taxon>
        <taxon>Pseudomonadota</taxon>
        <taxon>Gammaproteobacteria</taxon>
        <taxon>Oceanospirillales</taxon>
        <taxon>Halomonadaceae</taxon>
        <taxon>Salinicola</taxon>
    </lineage>
</organism>
<proteinExistence type="predicted"/>
<keyword evidence="3" id="KW-1185">Reference proteome</keyword>
<reference evidence="2" key="1">
    <citation type="journal article" date="2015" name="Antonie Van Leeuwenhoek">
        <title>Comparative 16S rRNA signatures and multilocus sequence analysis for the genus Salinicola and description of Salinicola acroporae sp. nov., isolated from coral Acropora digitifera.</title>
        <authorList>
            <person name="Lepcha R.T."/>
            <person name="Poddar A."/>
            <person name="Schumann P."/>
            <person name="Das S.K."/>
        </authorList>
    </citation>
    <scope>NUCLEOTIDE SEQUENCE</scope>
    <source>
        <strain evidence="2">S4-41</strain>
    </source>
</reference>
<dbReference type="RefSeq" id="WP_280338171.1">
    <property type="nucleotide sequence ID" value="NZ_PGFS01000001.1"/>
</dbReference>
<feature type="region of interest" description="Disordered" evidence="1">
    <location>
        <begin position="1"/>
        <end position="95"/>
    </location>
</feature>
<protein>
    <submittedName>
        <fullName evidence="2">Uncharacterized protein</fullName>
    </submittedName>
</protein>
<evidence type="ECO:0000313" key="2">
    <source>
        <dbReference type="EMBL" id="MDH4574291.1"/>
    </source>
</evidence>
<sequence length="147" mass="15348">MAPAVNSDREIETPDTTGAAAGSPRWLSTLVSAIASDKTNGEATETGDADKPEQASDTSLSAEQIRDKHDIPDFTGDGLMEAEVDDTDDDGNHKTVGQKAAEDFIQGIRDDVKSGKLGEDSDEAKLVDLIDAQGPPIMATISTATSS</sequence>
<name>A0ABT6I9F0_9GAMM</name>